<accession>A0A223E1P0</accession>
<proteinExistence type="predicted"/>
<evidence type="ECO:0000313" key="2">
    <source>
        <dbReference type="Proteomes" id="UP000214606"/>
    </source>
</evidence>
<name>A0A223E1P0_9BACI</name>
<protein>
    <submittedName>
        <fullName evidence="1">Uncharacterized protein</fullName>
    </submittedName>
</protein>
<dbReference type="Proteomes" id="UP000214606">
    <property type="component" value="Chromosome"/>
</dbReference>
<dbReference type="KEGG" id="apak:AP3564_01455"/>
<sequence length="64" mass="7498">MYFKRALKKKTINQCLAYYNFLKVAGIRKLLSDKNRKNIKASGKKRIVFLHLLHFRDLSDSPAS</sequence>
<dbReference type="AlphaFoldDB" id="A0A223E1P0"/>
<gene>
    <name evidence="1" type="ORF">AP3564_01455</name>
</gene>
<dbReference type="EMBL" id="CP017703">
    <property type="protein sequence ID" value="ASS89111.1"/>
    <property type="molecule type" value="Genomic_DNA"/>
</dbReference>
<reference evidence="1 2" key="1">
    <citation type="submission" date="2016-10" db="EMBL/GenBank/DDBJ databases">
        <title>The whole genome sequencing and assembly of Aeribacillus pallidus KCTC3564 strain.</title>
        <authorList>
            <person name="Lee Y.-J."/>
            <person name="Park M.-K."/>
            <person name="Yi H."/>
            <person name="Bahn Y.-S."/>
            <person name="Kim J.F."/>
            <person name="Lee D.-W."/>
        </authorList>
    </citation>
    <scope>NUCLEOTIDE SEQUENCE [LARGE SCALE GENOMIC DNA]</scope>
    <source>
        <strain evidence="1 2">KCTC3564</strain>
    </source>
</reference>
<organism evidence="1 2">
    <name type="scientific">Aeribacillus pallidus</name>
    <dbReference type="NCBI Taxonomy" id="33936"/>
    <lineage>
        <taxon>Bacteria</taxon>
        <taxon>Bacillati</taxon>
        <taxon>Bacillota</taxon>
        <taxon>Bacilli</taxon>
        <taxon>Bacillales</taxon>
        <taxon>Bacillaceae</taxon>
        <taxon>Aeribacillus</taxon>
    </lineage>
</organism>
<evidence type="ECO:0000313" key="1">
    <source>
        <dbReference type="EMBL" id="ASS89111.1"/>
    </source>
</evidence>